<dbReference type="EMBL" id="CSTE01000002">
    <property type="protein sequence ID" value="CQR49421.1"/>
    <property type="molecule type" value="Genomic_DNA"/>
</dbReference>
<evidence type="ECO:0000256" key="1">
    <source>
        <dbReference type="ARBA" id="ARBA00007274"/>
    </source>
</evidence>
<dbReference type="InterPro" id="IPR011004">
    <property type="entry name" value="Trimer_LpxA-like_sf"/>
</dbReference>
<evidence type="ECO:0000256" key="3">
    <source>
        <dbReference type="SAM" id="MobiDB-lite"/>
    </source>
</evidence>
<dbReference type="Proteomes" id="UP000198902">
    <property type="component" value="Unassembled WGS sequence"/>
</dbReference>
<organism evidence="5 6">
    <name type="scientific">Haloferax massiliensis</name>
    <dbReference type="NCBI Taxonomy" id="1476858"/>
    <lineage>
        <taxon>Archaea</taxon>
        <taxon>Methanobacteriati</taxon>
        <taxon>Methanobacteriota</taxon>
        <taxon>Stenosarchaea group</taxon>
        <taxon>Halobacteria</taxon>
        <taxon>Halobacteriales</taxon>
        <taxon>Haloferacaceae</taxon>
        <taxon>Haloferax</taxon>
    </lineage>
</organism>
<dbReference type="PROSITE" id="PS00101">
    <property type="entry name" value="HEXAPEP_TRANSFERASES"/>
    <property type="match status" value="1"/>
</dbReference>
<dbReference type="GO" id="GO:0008374">
    <property type="term" value="F:O-acyltransferase activity"/>
    <property type="evidence" value="ECO:0007669"/>
    <property type="project" value="TreeGrafter"/>
</dbReference>
<dbReference type="RefSeq" id="WP_089777351.1">
    <property type="nucleotide sequence ID" value="NZ_CABLRR010000002.1"/>
</dbReference>
<dbReference type="Pfam" id="PF12464">
    <property type="entry name" value="Mac"/>
    <property type="match status" value="1"/>
</dbReference>
<evidence type="ECO:0000256" key="2">
    <source>
        <dbReference type="ARBA" id="ARBA00022679"/>
    </source>
</evidence>
<evidence type="ECO:0000313" key="5">
    <source>
        <dbReference type="EMBL" id="CQR49421.1"/>
    </source>
</evidence>
<keyword evidence="6" id="KW-1185">Reference proteome</keyword>
<dbReference type="InterPro" id="IPR018357">
    <property type="entry name" value="Hexapep_transf_CS"/>
</dbReference>
<dbReference type="InterPro" id="IPR051159">
    <property type="entry name" value="Hexapeptide_acetyltransf"/>
</dbReference>
<comment type="similarity">
    <text evidence="1">Belongs to the transferase hexapeptide repeat family.</text>
</comment>
<dbReference type="SUPFAM" id="SSF51161">
    <property type="entry name" value="Trimeric LpxA-like enzymes"/>
    <property type="match status" value="1"/>
</dbReference>
<name>A0A0D6JNF1_9EURY</name>
<dbReference type="AlphaFoldDB" id="A0A0D6JNF1"/>
<dbReference type="InterPro" id="IPR024688">
    <property type="entry name" value="Mac_dom"/>
</dbReference>
<dbReference type="CDD" id="cd03357">
    <property type="entry name" value="LbH_MAT_GAT"/>
    <property type="match status" value="1"/>
</dbReference>
<accession>A0A0D6JNF1</accession>
<dbReference type="PANTHER" id="PTHR23416">
    <property type="entry name" value="SIALIC ACID SYNTHASE-RELATED"/>
    <property type="match status" value="1"/>
</dbReference>
<keyword evidence="2 5" id="KW-0808">Transferase</keyword>
<feature type="region of interest" description="Disordered" evidence="3">
    <location>
        <begin position="1"/>
        <end position="20"/>
    </location>
</feature>
<evidence type="ECO:0000313" key="6">
    <source>
        <dbReference type="Proteomes" id="UP000198902"/>
    </source>
</evidence>
<gene>
    <name evidence="5" type="primary">maa</name>
    <name evidence="5" type="ORF">BN996_00882</name>
</gene>
<dbReference type="InterPro" id="IPR001451">
    <property type="entry name" value="Hexapep"/>
</dbReference>
<dbReference type="SMART" id="SM01266">
    <property type="entry name" value="Mac"/>
    <property type="match status" value="1"/>
</dbReference>
<protein>
    <submittedName>
        <fullName evidence="5">Maltose O-acetyltransferase</fullName>
    </submittedName>
</protein>
<dbReference type="Gene3D" id="2.160.10.10">
    <property type="entry name" value="Hexapeptide repeat proteins"/>
    <property type="match status" value="1"/>
</dbReference>
<dbReference type="OrthoDB" id="1475at2157"/>
<dbReference type="FunFam" id="2.160.10.10:FF:000008">
    <property type="entry name" value="Maltose O-acetyltransferase"/>
    <property type="match status" value="1"/>
</dbReference>
<reference evidence="6" key="1">
    <citation type="submission" date="2015-03" db="EMBL/GenBank/DDBJ databases">
        <authorList>
            <person name="Urmite Genomes"/>
        </authorList>
    </citation>
    <scope>NUCLEOTIDE SEQUENCE [LARGE SCALE GENOMIC DNA]</scope>
    <source>
        <strain evidence="6">Arc-Hr</strain>
    </source>
</reference>
<dbReference type="Pfam" id="PF14602">
    <property type="entry name" value="Hexapep_2"/>
    <property type="match status" value="2"/>
</dbReference>
<sequence length="185" mass="20180">MPSEKEKMLAGDPYDASDPELVAERERARRLTRQFNETDETQTERREELIRELFGEVGESFGIEPPFRCDYGYNVRVGENFFANFDCVFLDVCPITIGDNCQLGPGVHVYTATHPLDAAERIKGPESGEPVTIGDNAWLGGRAVVNPGVTIGDDAVVASGAVVTRDVPDSVVVGGNPARVIKRLD</sequence>
<dbReference type="GO" id="GO:0005829">
    <property type="term" value="C:cytosol"/>
    <property type="evidence" value="ECO:0007669"/>
    <property type="project" value="TreeGrafter"/>
</dbReference>
<dbReference type="GO" id="GO:0016407">
    <property type="term" value="F:acetyltransferase activity"/>
    <property type="evidence" value="ECO:0007669"/>
    <property type="project" value="InterPro"/>
</dbReference>
<evidence type="ECO:0000259" key="4">
    <source>
        <dbReference type="SMART" id="SM01266"/>
    </source>
</evidence>
<dbReference type="PANTHER" id="PTHR23416:SF23">
    <property type="entry name" value="ACETYLTRANSFERASE C18B11.09C-RELATED"/>
    <property type="match status" value="1"/>
</dbReference>
<feature type="domain" description="Maltose/galactoside acetyltransferase" evidence="4">
    <location>
        <begin position="5"/>
        <end position="59"/>
    </location>
</feature>
<proteinExistence type="inferred from homology"/>